<dbReference type="AlphaFoldDB" id="A0A2Z6QJV2"/>
<dbReference type="PANTHER" id="PTHR31511:SF12">
    <property type="entry name" value="RHO TERMINATION FACTOR N-TERMINAL DOMAIN-CONTAINING PROTEIN"/>
    <property type="match status" value="1"/>
</dbReference>
<evidence type="ECO:0008006" key="3">
    <source>
        <dbReference type="Google" id="ProtNLM"/>
    </source>
</evidence>
<comment type="caution">
    <text evidence="1">The sequence shown here is derived from an EMBL/GenBank/DDBJ whole genome shotgun (WGS) entry which is preliminary data.</text>
</comment>
<keyword evidence="2" id="KW-1185">Reference proteome</keyword>
<evidence type="ECO:0000313" key="1">
    <source>
        <dbReference type="EMBL" id="GBB90380.1"/>
    </source>
</evidence>
<protein>
    <recommendedName>
        <fullName evidence="3">C2H2-type domain-containing protein</fullName>
    </recommendedName>
</protein>
<organism evidence="1 2">
    <name type="scientific">Rhizophagus clarus</name>
    <dbReference type="NCBI Taxonomy" id="94130"/>
    <lineage>
        <taxon>Eukaryota</taxon>
        <taxon>Fungi</taxon>
        <taxon>Fungi incertae sedis</taxon>
        <taxon>Mucoromycota</taxon>
        <taxon>Glomeromycotina</taxon>
        <taxon>Glomeromycetes</taxon>
        <taxon>Glomerales</taxon>
        <taxon>Glomeraceae</taxon>
        <taxon>Rhizophagus</taxon>
    </lineage>
</organism>
<dbReference type="EMBL" id="BEXD01000813">
    <property type="protein sequence ID" value="GBB90380.1"/>
    <property type="molecule type" value="Genomic_DNA"/>
</dbReference>
<sequence length="559" mass="65042">MVRLIDNMPRSDKKDTTCVCCRYKFTRPAKLCQHYQSPSQAIQANREEQAGPSEVTQSKFIDWHARKPREHLKTWGARLRQRWFKVTGEELDLPLNLKECQRLHHDLLQADDKAFKEEYAEYFEGMKKIASIEDHASEGDIHFKESPVGRDLERLHQNRSLMSKWEAKVPRRSNPAYAFNNMVKEGKNYNEIPYMPKLIASARQEMTKVFQTEFRRKEQIKSAIAVKCIYYKQEKDLPFIIISEKWHRGEMRALLSENYIDEHLTSSGGEIDKKIEEYLENGSNWILVRIDIVSIEVYTYSRATGGSYEPTSKKLANTKCTINPDNKDLIDPETNVLSEKCLQDVIKLDGIPMPTPICPRIFNKIEEMNPDISINVWEWKEETATPKPVIASKNIYIPNSCKIENCKHNNLNKCQEKRTHVIHLMALTNITKSEEEKYRQKNHFLWIKNPNGLVFKDTAHHGEKHLCNRCFQSFSSENTLVHHQEHCFGLGEATQRVNLPVKGVNDFEQFKNYSRMINAPCVIIADFEAGNKKPSLINGGKTRLISEQYANSFCYLVHW</sequence>
<evidence type="ECO:0000313" key="2">
    <source>
        <dbReference type="Proteomes" id="UP000247702"/>
    </source>
</evidence>
<dbReference type="Proteomes" id="UP000247702">
    <property type="component" value="Unassembled WGS sequence"/>
</dbReference>
<gene>
    <name evidence="1" type="ORF">RclHR1_01730028</name>
</gene>
<feature type="non-terminal residue" evidence="1">
    <location>
        <position position="559"/>
    </location>
</feature>
<dbReference type="PANTHER" id="PTHR31511">
    <property type="entry name" value="PROTEIN CBG23764"/>
    <property type="match status" value="1"/>
</dbReference>
<proteinExistence type="predicted"/>
<name>A0A2Z6QJV2_9GLOM</name>
<reference evidence="1 2" key="1">
    <citation type="submission" date="2017-11" db="EMBL/GenBank/DDBJ databases">
        <title>The genome of Rhizophagus clarus HR1 reveals common genetic basis of auxotrophy among arbuscular mycorrhizal fungi.</title>
        <authorList>
            <person name="Kobayashi Y."/>
        </authorList>
    </citation>
    <scope>NUCLEOTIDE SEQUENCE [LARGE SCALE GENOMIC DNA]</scope>
    <source>
        <strain evidence="1 2">HR1</strain>
    </source>
</reference>
<accession>A0A2Z6QJV2</accession>